<feature type="region of interest" description="Disordered" evidence="2">
    <location>
        <begin position="26"/>
        <end position="60"/>
    </location>
</feature>
<dbReference type="PANTHER" id="PTHR32305">
    <property type="match status" value="1"/>
</dbReference>
<evidence type="ECO:0000256" key="3">
    <source>
        <dbReference type="SAM" id="SignalP"/>
    </source>
</evidence>
<dbReference type="Pfam" id="PF25023">
    <property type="entry name" value="TEN_YD-shell"/>
    <property type="match status" value="3"/>
</dbReference>
<dbReference type="InterPro" id="IPR050708">
    <property type="entry name" value="T6SS_VgrG/RHS"/>
</dbReference>
<dbReference type="NCBIfam" id="TIGR01643">
    <property type="entry name" value="YD_repeat_2x"/>
    <property type="match status" value="5"/>
</dbReference>
<dbReference type="STRING" id="112413.SAMN05421854_101488"/>
<keyword evidence="1" id="KW-0677">Repeat</keyword>
<feature type="region of interest" description="Disordered" evidence="2">
    <location>
        <begin position="643"/>
        <end position="670"/>
    </location>
</feature>
<dbReference type="PANTHER" id="PTHR32305:SF15">
    <property type="entry name" value="PROTEIN RHSA-RELATED"/>
    <property type="match status" value="1"/>
</dbReference>
<dbReference type="InterPro" id="IPR022385">
    <property type="entry name" value="Rhs_assc_core"/>
</dbReference>
<feature type="domain" description="Teneurin-like YD-shell" evidence="5">
    <location>
        <begin position="266"/>
        <end position="376"/>
    </location>
</feature>
<dbReference type="OrthoDB" id="291011at2"/>
<feature type="compositionally biased region" description="Low complexity" evidence="2">
    <location>
        <begin position="26"/>
        <end position="45"/>
    </location>
</feature>
<proteinExistence type="predicted"/>
<dbReference type="Proteomes" id="UP000199137">
    <property type="component" value="Unassembled WGS sequence"/>
</dbReference>
<name>A0A1I5E4A3_9PSEU</name>
<evidence type="ECO:0000259" key="5">
    <source>
        <dbReference type="Pfam" id="PF25023"/>
    </source>
</evidence>
<dbReference type="Gene3D" id="2.180.10.10">
    <property type="entry name" value="RHS repeat-associated core"/>
    <property type="match status" value="4"/>
</dbReference>
<dbReference type="InterPro" id="IPR045351">
    <property type="entry name" value="DUF6531"/>
</dbReference>
<evidence type="ECO:0000256" key="1">
    <source>
        <dbReference type="ARBA" id="ARBA00022737"/>
    </source>
</evidence>
<dbReference type="NCBIfam" id="TIGR03696">
    <property type="entry name" value="Rhs_assc_core"/>
    <property type="match status" value="1"/>
</dbReference>
<reference evidence="7" key="1">
    <citation type="submission" date="2016-10" db="EMBL/GenBank/DDBJ databases">
        <authorList>
            <person name="Varghese N."/>
            <person name="Submissions S."/>
        </authorList>
    </citation>
    <scope>NUCLEOTIDE SEQUENCE [LARGE SCALE GENOMIC DNA]</scope>
    <source>
        <strain evidence="7">DSM 44637</strain>
    </source>
</reference>
<gene>
    <name evidence="6" type="ORF">SAMN05421854_101488</name>
</gene>
<dbReference type="InterPro" id="IPR031325">
    <property type="entry name" value="RHS_repeat"/>
</dbReference>
<dbReference type="AlphaFoldDB" id="A0A1I5E4A3"/>
<evidence type="ECO:0000256" key="2">
    <source>
        <dbReference type="SAM" id="MobiDB-lite"/>
    </source>
</evidence>
<dbReference type="InterPro" id="IPR056823">
    <property type="entry name" value="TEN-like_YD-shell"/>
</dbReference>
<accession>A0A1I5E4A3</accession>
<protein>
    <submittedName>
        <fullName evidence="6">RHS repeat-associated core domain-containing protein</fullName>
    </submittedName>
</protein>
<dbReference type="Pfam" id="PF05593">
    <property type="entry name" value="RHS_repeat"/>
    <property type="match status" value="2"/>
</dbReference>
<feature type="compositionally biased region" description="Polar residues" evidence="2">
    <location>
        <begin position="652"/>
        <end position="670"/>
    </location>
</feature>
<dbReference type="InterPro" id="IPR006530">
    <property type="entry name" value="YD"/>
</dbReference>
<evidence type="ECO:0000313" key="7">
    <source>
        <dbReference type="Proteomes" id="UP000199137"/>
    </source>
</evidence>
<feature type="signal peptide" evidence="3">
    <location>
        <begin position="1"/>
        <end position="27"/>
    </location>
</feature>
<dbReference type="Pfam" id="PF20148">
    <property type="entry name" value="DUF6531"/>
    <property type="match status" value="1"/>
</dbReference>
<keyword evidence="3" id="KW-0732">Signal</keyword>
<organism evidence="6 7">
    <name type="scientific">Amycolatopsis rubida</name>
    <dbReference type="NCBI Taxonomy" id="112413"/>
    <lineage>
        <taxon>Bacteria</taxon>
        <taxon>Bacillati</taxon>
        <taxon>Actinomycetota</taxon>
        <taxon>Actinomycetes</taxon>
        <taxon>Pseudonocardiales</taxon>
        <taxon>Pseudonocardiaceae</taxon>
        <taxon>Amycolatopsis</taxon>
    </lineage>
</organism>
<feature type="chain" id="PRO_5011436290" evidence="3">
    <location>
        <begin position="28"/>
        <end position="1044"/>
    </location>
</feature>
<feature type="domain" description="Teneurin-like YD-shell" evidence="5">
    <location>
        <begin position="662"/>
        <end position="955"/>
    </location>
</feature>
<dbReference type="RefSeq" id="WP_093572065.1">
    <property type="nucleotide sequence ID" value="NZ_FOWC01000001.1"/>
</dbReference>
<feature type="domain" description="Teneurin-like YD-shell" evidence="5">
    <location>
        <begin position="509"/>
        <end position="653"/>
    </location>
</feature>
<evidence type="ECO:0000259" key="4">
    <source>
        <dbReference type="Pfam" id="PF20148"/>
    </source>
</evidence>
<dbReference type="EMBL" id="FOWC01000001">
    <property type="protein sequence ID" value="SFO06276.1"/>
    <property type="molecule type" value="Genomic_DNA"/>
</dbReference>
<feature type="domain" description="DUF6531" evidence="4">
    <location>
        <begin position="101"/>
        <end position="172"/>
    </location>
</feature>
<evidence type="ECO:0000313" key="6">
    <source>
        <dbReference type="EMBL" id="SFO06276.1"/>
    </source>
</evidence>
<sequence>MRHRSALAVSAVTLGALVVAVPHAASAAPRTVAPPTTVWTPPSTVNRTPTGGQPPAANWRPGYKPGAAPAAVSACGANETGLLPQYPLERFKISDRMEALVNTHDGNLTITQRQLTVKGTGENLSLSQVYNNQRPGNGAFGAGWTLSHGQDVGLTFNGSDVVLHGDSGYCATFAHQSDGSYTPAPGVHAELTKAPGGKYLLTFNGSNETWTFSPAGWLVSEADRNGNTVTPRYNTDGTTASITDTQGRVTTFGYANGLVSAITDPTGTTAATYRYTNAAQLTDFTDRSGASMHLTWTGTGDLASIQDPNGTAYSFAYDASHRVTEVTFARQTGQVKSTFGYGSGQTTETDPNAHSATYKYDSQGRQTSATDALGHTRAQTWTANSDVHTTVDGLNNSTTNSYDPLNNLIGTQLPTGAKTSVGYTDAAHPHLPTAVTDPAGDKVSRSYDNAGNVTKIHSDGLNADLQTLTYTQPLGLVSTSVDGNGHVTRYDYDAAGNLATVTPPTPLGTTHYTYDSLSRVASVTDGRGIRLDYGYDKLDRVVSVTKHSNGVVLQAAVYDNNGSLTRRDTATATHAFAYDTGGQLLADTRSDDTSPDEHLAYGYDLAGNLTSMTDPGGKTDYGYDAANRLTSLADPFGQTTTFGYDNADRRTSTTWPGAGSQTNGYDNSGRQTSLTVKNTAGTQLLQTGYSYTRPGGADSDQMQSKTDATGTTSYTYDTLQRLKTAGATGYAYDNAGNMTKLGAANFTYNAADQLVNDGRTRSYDTAGNLTGATNPDETNNYSDTGQFVSGNDAAGNTFAATYDTLNQTQPHQLAYTTSGGTTTDRFTTTALGLTQAVHNGARTSLARDPKGAIVTQKSGTGARYNVVIDYQGSVTALISTTGTVAATYRYDPYGGSTTTGPNAGDNPFHYLGQYQYGVDMLLGYRWYFPGWGRFLTPDPTGQETNHYAYANNDPVNHSDPTGALSFADFTGAAGALVGSAIGIGAVAAGCTLAAPACIAIGIGAGAVWGATGGGLGAAAGGGSSEEVKNNFLLGTVGGLGYLLT</sequence>